<evidence type="ECO:0000256" key="2">
    <source>
        <dbReference type="ARBA" id="ARBA00022857"/>
    </source>
</evidence>
<dbReference type="InterPro" id="IPR002347">
    <property type="entry name" value="SDR_fam"/>
</dbReference>
<dbReference type="PRINTS" id="PR00080">
    <property type="entry name" value="SDRFAMILY"/>
</dbReference>
<dbReference type="OrthoDB" id="1933717at2759"/>
<dbReference type="InterPro" id="IPR036291">
    <property type="entry name" value="NAD(P)-bd_dom_sf"/>
</dbReference>
<reference evidence="5 6" key="1">
    <citation type="journal article" date="2011" name="Science">
        <title>The Selaginella genome identifies genetic changes associated with the evolution of vascular plants.</title>
        <authorList>
            <person name="Banks J.A."/>
            <person name="Nishiyama T."/>
            <person name="Hasebe M."/>
            <person name="Bowman J.L."/>
            <person name="Gribskov M."/>
            <person name="dePamphilis C."/>
            <person name="Albert V.A."/>
            <person name="Aono N."/>
            <person name="Aoyama T."/>
            <person name="Ambrose B.A."/>
            <person name="Ashton N.W."/>
            <person name="Axtell M.J."/>
            <person name="Barker E."/>
            <person name="Barker M.S."/>
            <person name="Bennetzen J.L."/>
            <person name="Bonawitz N.D."/>
            <person name="Chapple C."/>
            <person name="Cheng C."/>
            <person name="Correa L.G."/>
            <person name="Dacre M."/>
            <person name="DeBarry J."/>
            <person name="Dreyer I."/>
            <person name="Elias M."/>
            <person name="Engstrom E.M."/>
            <person name="Estelle M."/>
            <person name="Feng L."/>
            <person name="Finet C."/>
            <person name="Floyd S.K."/>
            <person name="Frommer W.B."/>
            <person name="Fujita T."/>
            <person name="Gramzow L."/>
            <person name="Gutensohn M."/>
            <person name="Harholt J."/>
            <person name="Hattori M."/>
            <person name="Heyl A."/>
            <person name="Hirai T."/>
            <person name="Hiwatashi Y."/>
            <person name="Ishikawa M."/>
            <person name="Iwata M."/>
            <person name="Karol K.G."/>
            <person name="Koehler B."/>
            <person name="Kolukisaoglu U."/>
            <person name="Kubo M."/>
            <person name="Kurata T."/>
            <person name="Lalonde S."/>
            <person name="Li K."/>
            <person name="Li Y."/>
            <person name="Litt A."/>
            <person name="Lyons E."/>
            <person name="Manning G."/>
            <person name="Maruyama T."/>
            <person name="Michael T.P."/>
            <person name="Mikami K."/>
            <person name="Miyazaki S."/>
            <person name="Morinaga S."/>
            <person name="Murata T."/>
            <person name="Mueller-Roeber B."/>
            <person name="Nelson D.R."/>
            <person name="Obara M."/>
            <person name="Oguri Y."/>
            <person name="Olmstead R.G."/>
            <person name="Onodera N."/>
            <person name="Petersen B.L."/>
            <person name="Pils B."/>
            <person name="Prigge M."/>
            <person name="Rensing S.A."/>
            <person name="Riano-Pachon D.M."/>
            <person name="Roberts A.W."/>
            <person name="Sato Y."/>
            <person name="Scheller H.V."/>
            <person name="Schulz B."/>
            <person name="Schulz C."/>
            <person name="Shakirov E.V."/>
            <person name="Shibagaki N."/>
            <person name="Shinohara N."/>
            <person name="Shippen D.E."/>
            <person name="Soerensen I."/>
            <person name="Sotooka R."/>
            <person name="Sugimoto N."/>
            <person name="Sugita M."/>
            <person name="Sumikawa N."/>
            <person name="Tanurdzic M."/>
            <person name="Theissen G."/>
            <person name="Ulvskov P."/>
            <person name="Wakazuki S."/>
            <person name="Weng J.K."/>
            <person name="Willats W.W."/>
            <person name="Wipf D."/>
            <person name="Wolf P.G."/>
            <person name="Yang L."/>
            <person name="Zimmer A.D."/>
            <person name="Zhu Q."/>
            <person name="Mitros T."/>
            <person name="Hellsten U."/>
            <person name="Loque D."/>
            <person name="Otillar R."/>
            <person name="Salamov A."/>
            <person name="Schmutz J."/>
            <person name="Shapiro H."/>
            <person name="Lindquist E."/>
            <person name="Lucas S."/>
            <person name="Rokhsar D."/>
            <person name="Grigoriev I.V."/>
        </authorList>
    </citation>
    <scope>NUCLEOTIDE SEQUENCE [LARGE SCALE GENOMIC DNA]</scope>
</reference>
<organism evidence="6">
    <name type="scientific">Selaginella moellendorffii</name>
    <name type="common">Spikemoss</name>
    <dbReference type="NCBI Taxonomy" id="88036"/>
    <lineage>
        <taxon>Eukaryota</taxon>
        <taxon>Viridiplantae</taxon>
        <taxon>Streptophyta</taxon>
        <taxon>Embryophyta</taxon>
        <taxon>Tracheophyta</taxon>
        <taxon>Lycopodiopsida</taxon>
        <taxon>Selaginellales</taxon>
        <taxon>Selaginellaceae</taxon>
        <taxon>Selaginella</taxon>
    </lineage>
</organism>
<dbReference type="AlphaFoldDB" id="D8R3P8"/>
<name>D8R3P8_SELML</name>
<comment type="similarity">
    <text evidence="1 4">Belongs to the short-chain dehydrogenases/reductases (SDR) family.</text>
</comment>
<dbReference type="InterPro" id="IPR020904">
    <property type="entry name" value="Sc_DH/Rdtase_CS"/>
</dbReference>
<gene>
    <name evidence="5" type="ORF">SELMODRAFT_83967</name>
</gene>
<dbReference type="OMA" id="MLTLHYQ"/>
<dbReference type="KEGG" id="smo:SELMODRAFT_83967"/>
<dbReference type="PANTHER" id="PTHR43490">
    <property type="entry name" value="(+)-NEOMENTHOL DEHYDROGENASE"/>
    <property type="match status" value="1"/>
</dbReference>
<evidence type="ECO:0000256" key="4">
    <source>
        <dbReference type="RuleBase" id="RU000363"/>
    </source>
</evidence>
<sequence>RWWSKDTVAVVTGGNKGIGFEIIRQLAKKGISVVLTARDEKRGLAAQAKLKSENLHVEFRELDVSSSDSVAGLASWLEKEYKGFDILVNNAAVVGNEFSFQAVKNLVDTNYEGVKRTTRVLSPLLRPSQAGARIVNISSQLGQLHRLGIESYKKKLTDIENLSREVIDSFVDDYLSAVRDGKVEASGWPRGIFGAYTVSKIALNAYTRLVARDVQREGRQLYVNCVHPGYVKTELNNNRGFLSTEQGADTAVWLALAPANEQSSGDFFYERTKYEF</sequence>
<keyword evidence="2" id="KW-0521">NADP</keyword>
<evidence type="ECO:0000313" key="5">
    <source>
        <dbReference type="EMBL" id="EFJ32978.1"/>
    </source>
</evidence>
<accession>D8R3P8</accession>
<dbReference type="Proteomes" id="UP000001514">
    <property type="component" value="Unassembled WGS sequence"/>
</dbReference>
<dbReference type="Pfam" id="PF00106">
    <property type="entry name" value="adh_short"/>
    <property type="match status" value="2"/>
</dbReference>
<evidence type="ECO:0000313" key="6">
    <source>
        <dbReference type="Proteomes" id="UP000001514"/>
    </source>
</evidence>
<dbReference type="Gene3D" id="3.40.50.720">
    <property type="entry name" value="NAD(P)-binding Rossmann-like Domain"/>
    <property type="match status" value="1"/>
</dbReference>
<dbReference type="STRING" id="88036.D8R3P8"/>
<feature type="non-terminal residue" evidence="5">
    <location>
        <position position="1"/>
    </location>
</feature>
<dbReference type="PROSITE" id="PS00061">
    <property type="entry name" value="ADH_SHORT"/>
    <property type="match status" value="1"/>
</dbReference>
<dbReference type="GO" id="GO:0016491">
    <property type="term" value="F:oxidoreductase activity"/>
    <property type="evidence" value="ECO:0007669"/>
    <property type="project" value="UniProtKB-KW"/>
</dbReference>
<keyword evidence="3" id="KW-0560">Oxidoreductase</keyword>
<evidence type="ECO:0000256" key="1">
    <source>
        <dbReference type="ARBA" id="ARBA00006484"/>
    </source>
</evidence>
<dbReference type="Gramene" id="EFJ32978">
    <property type="protein sequence ID" value="EFJ32978"/>
    <property type="gene ID" value="SELMODRAFT_83967"/>
</dbReference>
<evidence type="ECO:0000256" key="3">
    <source>
        <dbReference type="ARBA" id="ARBA00023002"/>
    </source>
</evidence>
<dbReference type="PRINTS" id="PR00081">
    <property type="entry name" value="GDHRDH"/>
</dbReference>
<dbReference type="PANTHER" id="PTHR43490:SF73">
    <property type="entry name" value="OS07G0685800 PROTEIN"/>
    <property type="match status" value="1"/>
</dbReference>
<dbReference type="EMBL" id="GL377571">
    <property type="protein sequence ID" value="EFJ32978.1"/>
    <property type="molecule type" value="Genomic_DNA"/>
</dbReference>
<dbReference type="SUPFAM" id="SSF51735">
    <property type="entry name" value="NAD(P)-binding Rossmann-fold domains"/>
    <property type="match status" value="1"/>
</dbReference>
<dbReference type="HOGENOM" id="CLU_010194_9_0_1"/>
<dbReference type="InParanoid" id="D8R3P8"/>
<keyword evidence="6" id="KW-1185">Reference proteome</keyword>
<protein>
    <submittedName>
        <fullName evidence="5">Uncharacterized protein</fullName>
    </submittedName>
</protein>
<proteinExistence type="inferred from homology"/>
<dbReference type="eggNOG" id="KOG1208">
    <property type="taxonomic scope" value="Eukaryota"/>
</dbReference>